<dbReference type="EMBL" id="CP011366">
    <property type="protein sequence ID" value="AKG74288.1"/>
    <property type="molecule type" value="Genomic_DNA"/>
</dbReference>
<keyword evidence="3" id="KW-1185">Reference proteome</keyword>
<reference evidence="1 3" key="1">
    <citation type="journal article" date="2015" name="Int. J. Syst. Evol. Microbiol.">
        <title>Complete genome sequence of Salinicoccus halodurans H3B36, isolated from the Qaidam Basin in China.</title>
        <authorList>
            <person name="Jiang K."/>
            <person name="Xue Y."/>
            <person name="Ma Y."/>
        </authorList>
    </citation>
    <scope>NUCLEOTIDE SEQUENCE [LARGE SCALE GENOMIC DNA]</scope>
    <source>
        <strain evidence="1 3">H3B36</strain>
    </source>
</reference>
<dbReference type="EMBL" id="FOTB01000006">
    <property type="protein sequence ID" value="SFK94033.1"/>
    <property type="molecule type" value="Genomic_DNA"/>
</dbReference>
<dbReference type="RefSeq" id="WP_046790470.1">
    <property type="nucleotide sequence ID" value="NZ_CP011366.1"/>
</dbReference>
<dbReference type="AlphaFoldDB" id="A0A0F7HMS9"/>
<evidence type="ECO:0000313" key="4">
    <source>
        <dbReference type="Proteomes" id="UP000183090"/>
    </source>
</evidence>
<dbReference type="Proteomes" id="UP000183090">
    <property type="component" value="Unassembled WGS sequence"/>
</dbReference>
<gene>
    <name evidence="1" type="ORF">AAT16_08620</name>
    <name evidence="2" type="ORF">SAMN05216235_2621</name>
</gene>
<organism evidence="2 4">
    <name type="scientific">Salinicoccus halodurans</name>
    <dbReference type="NCBI Taxonomy" id="407035"/>
    <lineage>
        <taxon>Bacteria</taxon>
        <taxon>Bacillati</taxon>
        <taxon>Bacillota</taxon>
        <taxon>Bacilli</taxon>
        <taxon>Bacillales</taxon>
        <taxon>Staphylococcaceae</taxon>
        <taxon>Salinicoccus</taxon>
    </lineage>
</organism>
<sequence>MCLINFQLNDHEKYKLILAANRDEEYHRPTAPANFWEDNRNILAGRDLRGTGTWLGITEDGRIAALTNIRNSDELLKTNMKTRGLLVSGFLQKEHDPSEYLEGLRFEASDYSGFNLIVGSSDALYYMNNYEKEVVEIGEGVHGLSNHHLDTAWPKVIKGRKKLEEITSQKDFSAEELFELLKDTDTAPPQNLPDTGLSKDLETMLSPLFIETENYGTRCSTVILIDKYNNVEFIERTYDRGRMTTEERYTFTIR</sequence>
<accession>A0A0F7HMS9</accession>
<evidence type="ECO:0000313" key="2">
    <source>
        <dbReference type="EMBL" id="SFK94033.1"/>
    </source>
</evidence>
<reference evidence="3" key="2">
    <citation type="submission" date="2015-04" db="EMBL/GenBank/DDBJ databases">
        <title>Complete genome sequence of Salinicoccus halodurans strain H3B36, isolated from the Qaidam basin of China.</title>
        <authorList>
            <person name="Ma Y."/>
            <person name="Jiang K."/>
            <person name="Xue Y."/>
        </authorList>
    </citation>
    <scope>NUCLEOTIDE SEQUENCE [LARGE SCALE GENOMIC DNA]</scope>
    <source>
        <strain evidence="3">H3B36</strain>
    </source>
</reference>
<dbReference type="InterPro" id="IPR008551">
    <property type="entry name" value="TANGO2"/>
</dbReference>
<dbReference type="PANTHER" id="PTHR17985">
    <property type="entry name" value="SER/THR-RICH PROTEIN T10 IN DGCR REGION"/>
    <property type="match status" value="1"/>
</dbReference>
<protein>
    <submittedName>
        <fullName evidence="2">Uncharacterized conserved protein, contains NRDE domain</fullName>
    </submittedName>
</protein>
<dbReference type="Proteomes" id="UP000034029">
    <property type="component" value="Chromosome"/>
</dbReference>
<evidence type="ECO:0000313" key="3">
    <source>
        <dbReference type="Proteomes" id="UP000034029"/>
    </source>
</evidence>
<reference evidence="2 4" key="3">
    <citation type="submission" date="2016-10" db="EMBL/GenBank/DDBJ databases">
        <authorList>
            <person name="Varghese N."/>
            <person name="Submissions S."/>
        </authorList>
    </citation>
    <scope>NUCLEOTIDE SEQUENCE [LARGE SCALE GENOMIC DNA]</scope>
    <source>
        <strain evidence="2 4">CGMCC 1.6501</strain>
    </source>
</reference>
<dbReference type="OrthoDB" id="4380123at2"/>
<name>A0A0F7HMS9_9STAP</name>
<evidence type="ECO:0000313" key="1">
    <source>
        <dbReference type="EMBL" id="AKG74288.1"/>
    </source>
</evidence>
<dbReference type="PANTHER" id="PTHR17985:SF8">
    <property type="entry name" value="TRANSPORT AND GOLGI ORGANIZATION PROTEIN 2 HOMOLOG"/>
    <property type="match status" value="1"/>
</dbReference>
<dbReference type="KEGG" id="shv:AAT16_08620"/>
<proteinExistence type="predicted"/>
<dbReference type="Pfam" id="PF05742">
    <property type="entry name" value="TANGO2"/>
    <property type="match status" value="1"/>
</dbReference>